<proteinExistence type="predicted"/>
<dbReference type="STRING" id="1229783.C273_06687"/>
<dbReference type="RefSeq" id="WP_009383614.1">
    <property type="nucleotide sequence ID" value="NZ_AMSQ01000009.1"/>
</dbReference>
<dbReference type="Proteomes" id="UP000009885">
    <property type="component" value="Unassembled WGS sequence"/>
</dbReference>
<accession>K9AK33</accession>
<gene>
    <name evidence="2" type="ORF">C273_06687</name>
</gene>
<reference evidence="2 3" key="1">
    <citation type="journal article" date="2013" name="Genome Announc.">
        <title>Genome Sequence of Staphylococcus massiliensis Strain S46, Isolated from the Surface of Healthy Human Skin.</title>
        <authorList>
            <person name="Srivastav R."/>
            <person name="Singh A."/>
            <person name="Jangir P.K."/>
            <person name="Kumari C."/>
            <person name="Muduli S."/>
            <person name="Sharma R."/>
        </authorList>
    </citation>
    <scope>NUCLEOTIDE SEQUENCE [LARGE SCALE GENOMIC DNA]</scope>
    <source>
        <strain evidence="2 3">S46</strain>
    </source>
</reference>
<protein>
    <submittedName>
        <fullName evidence="2">NERD domain-containing protein</fullName>
    </submittedName>
</protein>
<dbReference type="PATRIC" id="fig|1229783.3.peg.1351"/>
<evidence type="ECO:0000313" key="3">
    <source>
        <dbReference type="Proteomes" id="UP000009885"/>
    </source>
</evidence>
<sequence length="296" mass="35077">MKNNHQNLYWLALEHRVTEDREVLKKISKIKSGIAGELKFKFFLDKVPNLPYLNNFYLNEQYPIEIDFLVCLKGKIIIFEIKHFAGDYRFEDSVLVGYNDQKFPSPFQQIVRQENEVNRVLAGSNHMRAIESYLVFCSDRCTVSGEIPNRSQVILPTEIHKLNFILDGRVSQKDWHTLELIRSNSIDFFKNYNEPKPYNHTNVKKGLKCPKCYHINTIEISYKKKYVWCKACEQEQRLQEVIRYSLKELQYIKGDAFTVNEGSAWCEGVINPMSVRRVCERYFKKEKRGKSFHYFT</sequence>
<evidence type="ECO:0000313" key="2">
    <source>
        <dbReference type="EMBL" id="EKU47708.1"/>
    </source>
</evidence>
<name>K9AK33_9STAP</name>
<dbReference type="PROSITE" id="PS50965">
    <property type="entry name" value="NERD"/>
    <property type="match status" value="1"/>
</dbReference>
<organism evidence="2 3">
    <name type="scientific">Staphylococcus massiliensis S46</name>
    <dbReference type="NCBI Taxonomy" id="1229783"/>
    <lineage>
        <taxon>Bacteria</taxon>
        <taxon>Bacillati</taxon>
        <taxon>Bacillota</taxon>
        <taxon>Bacilli</taxon>
        <taxon>Bacillales</taxon>
        <taxon>Staphylococcaceae</taxon>
        <taxon>Staphylococcus</taxon>
    </lineage>
</organism>
<feature type="domain" description="NERD" evidence="1">
    <location>
        <begin position="32"/>
        <end position="140"/>
    </location>
</feature>
<dbReference type="AlphaFoldDB" id="K9AK33"/>
<keyword evidence="3" id="KW-1185">Reference proteome</keyword>
<dbReference type="OrthoDB" id="2417001at2"/>
<comment type="caution">
    <text evidence="2">The sequence shown here is derived from an EMBL/GenBank/DDBJ whole genome shotgun (WGS) entry which is preliminary data.</text>
</comment>
<dbReference type="InterPro" id="IPR011528">
    <property type="entry name" value="NERD"/>
</dbReference>
<dbReference type="EMBL" id="AMSQ01000009">
    <property type="protein sequence ID" value="EKU47708.1"/>
    <property type="molecule type" value="Genomic_DNA"/>
</dbReference>
<evidence type="ECO:0000259" key="1">
    <source>
        <dbReference type="PROSITE" id="PS50965"/>
    </source>
</evidence>
<dbReference type="Pfam" id="PF08378">
    <property type="entry name" value="NERD"/>
    <property type="match status" value="1"/>
</dbReference>